<dbReference type="Proteomes" id="UP000245698">
    <property type="component" value="Unassembled WGS sequence"/>
</dbReference>
<dbReference type="CDD" id="cd03809">
    <property type="entry name" value="GT4_MtfB-like"/>
    <property type="match status" value="1"/>
</dbReference>
<dbReference type="AlphaFoldDB" id="A0A2P9AM27"/>
<dbReference type="PANTHER" id="PTHR46401">
    <property type="entry name" value="GLYCOSYLTRANSFERASE WBBK-RELATED"/>
    <property type="match status" value="1"/>
</dbReference>
<dbReference type="PANTHER" id="PTHR46401:SF2">
    <property type="entry name" value="GLYCOSYLTRANSFERASE WBBK-RELATED"/>
    <property type="match status" value="1"/>
</dbReference>
<reference evidence="4" key="1">
    <citation type="submission" date="2016-12" db="EMBL/GenBank/DDBJ databases">
        <authorList>
            <person name="Brunel B."/>
        </authorList>
    </citation>
    <scope>NUCLEOTIDE SEQUENCE [LARGE SCALE GENOMIC DNA]</scope>
</reference>
<name>A0A2P9AM27_9HYPH</name>
<evidence type="ECO:0000259" key="2">
    <source>
        <dbReference type="Pfam" id="PF00534"/>
    </source>
</evidence>
<gene>
    <name evidence="3" type="ORF">BQ8482_250080</name>
</gene>
<keyword evidence="1 3" id="KW-0808">Transferase</keyword>
<proteinExistence type="predicted"/>
<keyword evidence="4" id="KW-1185">Reference proteome</keyword>
<organism evidence="3 4">
    <name type="scientific">Mesorhizobium delmotii</name>
    <dbReference type="NCBI Taxonomy" id="1631247"/>
    <lineage>
        <taxon>Bacteria</taxon>
        <taxon>Pseudomonadati</taxon>
        <taxon>Pseudomonadota</taxon>
        <taxon>Alphaproteobacteria</taxon>
        <taxon>Hyphomicrobiales</taxon>
        <taxon>Phyllobacteriaceae</taxon>
        <taxon>Mesorhizobium</taxon>
    </lineage>
</organism>
<evidence type="ECO:0000256" key="1">
    <source>
        <dbReference type="ARBA" id="ARBA00022679"/>
    </source>
</evidence>
<feature type="domain" description="Glycosyl transferase family 1" evidence="2">
    <location>
        <begin position="234"/>
        <end position="387"/>
    </location>
</feature>
<protein>
    <submittedName>
        <fullName evidence="3">Glycosyl transferase group 1</fullName>
    </submittedName>
</protein>
<dbReference type="InterPro" id="IPR001296">
    <property type="entry name" value="Glyco_trans_1"/>
</dbReference>
<sequence>MICHAIRMRAAGKPLGQTTGYVPKAKMTLPSWSSKVAELRHGAGDQNPVMTRHWTINGRFLAQPTTGVQRYAREIVSALDALIVGQAPLARDLTVELLVPPGTLDTLSLAAIRVRTVGSFGGHAWEQAVLPAYLRGGLLSLCNTGPLAVRRQVLCIHDVNTRACPQSYSFPFRLLYRTLIPALGRTALKVATVSQYSAGELTRYGVCPAAKAEVVGNGHEHALRWASCHSEQTLAVAGPGTIIVLGSSIPHKNVGLIIGMHDRLAAAGLRVVVVGASTPRVFGSIGNKTSTNVIWLGRRSDAEFGALLRDSLCLAFPSLVEGFGLPPLEAMTLGCPVVMSDRASLPEIGGDAVLYASPCDENAWFDCFMRLVHEKGLRAKLIARGRARTARFQWAASAQRYLELMASVDGFPEVPPLREVECNPNERRAAAAP</sequence>
<evidence type="ECO:0000313" key="4">
    <source>
        <dbReference type="Proteomes" id="UP000245698"/>
    </source>
</evidence>
<dbReference type="GO" id="GO:0016757">
    <property type="term" value="F:glycosyltransferase activity"/>
    <property type="evidence" value="ECO:0007669"/>
    <property type="project" value="InterPro"/>
</dbReference>
<dbReference type="Gene3D" id="3.40.50.2000">
    <property type="entry name" value="Glycogen Phosphorylase B"/>
    <property type="match status" value="2"/>
</dbReference>
<dbReference type="Pfam" id="PF00534">
    <property type="entry name" value="Glycos_transf_1"/>
    <property type="match status" value="1"/>
</dbReference>
<accession>A0A2P9AM27</accession>
<dbReference type="EMBL" id="FUIG01000032">
    <property type="protein sequence ID" value="SJM32195.1"/>
    <property type="molecule type" value="Genomic_DNA"/>
</dbReference>
<dbReference type="SUPFAM" id="SSF53756">
    <property type="entry name" value="UDP-Glycosyltransferase/glycogen phosphorylase"/>
    <property type="match status" value="1"/>
</dbReference>
<evidence type="ECO:0000313" key="3">
    <source>
        <dbReference type="EMBL" id="SJM32195.1"/>
    </source>
</evidence>
<dbReference type="GO" id="GO:0009103">
    <property type="term" value="P:lipopolysaccharide biosynthetic process"/>
    <property type="evidence" value="ECO:0007669"/>
    <property type="project" value="TreeGrafter"/>
</dbReference>